<keyword evidence="1" id="KW-0812">Transmembrane</keyword>
<proteinExistence type="predicted"/>
<evidence type="ECO:0000256" key="1">
    <source>
        <dbReference type="SAM" id="Phobius"/>
    </source>
</evidence>
<protein>
    <submittedName>
        <fullName evidence="2">Uncharacterized protein</fullName>
    </submittedName>
</protein>
<feature type="transmembrane region" description="Helical" evidence="1">
    <location>
        <begin position="20"/>
        <end position="41"/>
    </location>
</feature>
<dbReference type="Proteomes" id="UP000028531">
    <property type="component" value="Unassembled WGS sequence"/>
</dbReference>
<reference evidence="2 3" key="1">
    <citation type="submission" date="2014-07" db="EMBL/GenBank/DDBJ databases">
        <title>Draft genome sequence of Nonlabens ulvanivorans, an ulvan degrading bacterium.</title>
        <authorList>
            <person name="Kopel M."/>
            <person name="Helbert W."/>
            <person name="Henrissat B."/>
            <person name="Doniger T."/>
            <person name="Banin E."/>
        </authorList>
    </citation>
    <scope>NUCLEOTIDE SEQUENCE [LARGE SCALE GENOMIC DNA]</scope>
    <source>
        <strain evidence="2 3">PLR</strain>
    </source>
</reference>
<gene>
    <name evidence="2" type="ORF">IL45_14305</name>
</gene>
<organism evidence="2 3">
    <name type="scientific">Nonlabens ulvanivorans</name>
    <name type="common">Persicivirga ulvanivorans</name>
    <dbReference type="NCBI Taxonomy" id="906888"/>
    <lineage>
        <taxon>Bacteria</taxon>
        <taxon>Pseudomonadati</taxon>
        <taxon>Bacteroidota</taxon>
        <taxon>Flavobacteriia</taxon>
        <taxon>Flavobacteriales</taxon>
        <taxon>Flavobacteriaceae</taxon>
        <taxon>Nonlabens</taxon>
    </lineage>
</organism>
<evidence type="ECO:0000313" key="2">
    <source>
        <dbReference type="EMBL" id="KEZ93285.1"/>
    </source>
</evidence>
<dbReference type="EMBL" id="JPJI01000032">
    <property type="protein sequence ID" value="KEZ93285.1"/>
    <property type="molecule type" value="Genomic_DNA"/>
</dbReference>
<comment type="caution">
    <text evidence="2">The sequence shown here is derived from an EMBL/GenBank/DDBJ whole genome shotgun (WGS) entry which is preliminary data.</text>
</comment>
<name>A0A084JWF1_NONUL</name>
<dbReference type="OrthoDB" id="1144682at2"/>
<evidence type="ECO:0000313" key="3">
    <source>
        <dbReference type="Proteomes" id="UP000028531"/>
    </source>
</evidence>
<keyword evidence="1" id="KW-1133">Transmembrane helix</keyword>
<dbReference type="AlphaFoldDB" id="A0A084JWF1"/>
<accession>A0A084JWF1</accession>
<keyword evidence="1" id="KW-0472">Membrane</keyword>
<feature type="transmembrane region" description="Helical" evidence="1">
    <location>
        <begin position="77"/>
        <end position="99"/>
    </location>
</feature>
<sequence length="102" mass="12033">MFYSTTSTDLQFLLMSSTDWMTLLVISSVIALGTFVVYRLYDEDADKAKKSVMIKIDRNGKHRYEIKENLDNGKVYFWMKLIFFIIALGLLFIPIHSWFYKS</sequence>